<evidence type="ECO:0000256" key="1">
    <source>
        <dbReference type="SAM" id="MobiDB-lite"/>
    </source>
</evidence>
<gene>
    <name evidence="3" type="ORF">Tci_013799</name>
</gene>
<dbReference type="Gene3D" id="3.30.420.10">
    <property type="entry name" value="Ribonuclease H-like superfamily/Ribonuclease H"/>
    <property type="match status" value="1"/>
</dbReference>
<dbReference type="PANTHER" id="PTHR11439">
    <property type="entry name" value="GAG-POL-RELATED RETROTRANSPOSON"/>
    <property type="match status" value="1"/>
</dbReference>
<comment type="caution">
    <text evidence="3">The sequence shown here is derived from an EMBL/GenBank/DDBJ whole genome shotgun (WGS) entry which is preliminary data.</text>
</comment>
<proteinExistence type="predicted"/>
<evidence type="ECO:0000259" key="2">
    <source>
        <dbReference type="Pfam" id="PF22936"/>
    </source>
</evidence>
<dbReference type="Pfam" id="PF22936">
    <property type="entry name" value="Pol_BBD"/>
    <property type="match status" value="1"/>
</dbReference>
<feature type="region of interest" description="Disordered" evidence="1">
    <location>
        <begin position="357"/>
        <end position="388"/>
    </location>
</feature>
<evidence type="ECO:0000313" key="3">
    <source>
        <dbReference type="EMBL" id="GEU41821.1"/>
    </source>
</evidence>
<dbReference type="PANTHER" id="PTHR11439:SF483">
    <property type="entry name" value="PEPTIDE SYNTHASE GLIP-LIKE, PUTATIVE (AFU_ORTHOLOGUE AFUA_3G12920)-RELATED"/>
    <property type="match status" value="1"/>
</dbReference>
<dbReference type="InterPro" id="IPR036397">
    <property type="entry name" value="RNaseH_sf"/>
</dbReference>
<reference evidence="3" key="1">
    <citation type="journal article" date="2019" name="Sci. Rep.">
        <title>Draft genome of Tanacetum cinerariifolium, the natural source of mosquito coil.</title>
        <authorList>
            <person name="Yamashiro T."/>
            <person name="Shiraishi A."/>
            <person name="Satake H."/>
            <person name="Nakayama K."/>
        </authorList>
    </citation>
    <scope>NUCLEOTIDE SEQUENCE</scope>
</reference>
<dbReference type="SUPFAM" id="SSF53098">
    <property type="entry name" value="Ribonuclease H-like"/>
    <property type="match status" value="1"/>
</dbReference>
<accession>A0A6L2JXH0</accession>
<dbReference type="InterPro" id="IPR054722">
    <property type="entry name" value="PolX-like_BBD"/>
</dbReference>
<feature type="compositionally biased region" description="Polar residues" evidence="1">
    <location>
        <begin position="358"/>
        <end position="371"/>
    </location>
</feature>
<feature type="domain" description="Retrovirus-related Pol polyprotein from transposon TNT 1-94-like beta-barrel" evidence="2">
    <location>
        <begin position="429"/>
        <end position="499"/>
    </location>
</feature>
<protein>
    <submittedName>
        <fullName evidence="3">Uncharacterized mitochondrial protein AtMg00810-like</fullName>
    </submittedName>
</protein>
<organism evidence="3">
    <name type="scientific">Tanacetum cinerariifolium</name>
    <name type="common">Dalmatian daisy</name>
    <name type="synonym">Chrysanthemum cinerariifolium</name>
    <dbReference type="NCBI Taxonomy" id="118510"/>
    <lineage>
        <taxon>Eukaryota</taxon>
        <taxon>Viridiplantae</taxon>
        <taxon>Streptophyta</taxon>
        <taxon>Embryophyta</taxon>
        <taxon>Tracheophyta</taxon>
        <taxon>Spermatophyta</taxon>
        <taxon>Magnoliopsida</taxon>
        <taxon>eudicotyledons</taxon>
        <taxon>Gunneridae</taxon>
        <taxon>Pentapetalae</taxon>
        <taxon>asterids</taxon>
        <taxon>campanulids</taxon>
        <taxon>Asterales</taxon>
        <taxon>Asteraceae</taxon>
        <taxon>Asteroideae</taxon>
        <taxon>Anthemideae</taxon>
        <taxon>Anthemidinae</taxon>
        <taxon>Tanacetum</taxon>
    </lineage>
</organism>
<dbReference type="InterPro" id="IPR012337">
    <property type="entry name" value="RNaseH-like_sf"/>
</dbReference>
<dbReference type="GO" id="GO:0003676">
    <property type="term" value="F:nucleic acid binding"/>
    <property type="evidence" value="ECO:0007669"/>
    <property type="project" value="InterPro"/>
</dbReference>
<dbReference type="EMBL" id="BKCJ010001488">
    <property type="protein sequence ID" value="GEU41821.1"/>
    <property type="molecule type" value="Genomic_DNA"/>
</dbReference>
<sequence>MEPYMMNRQHGHMILESVEQGPLIWPTIKENGVTRPRKYSELTPSEAIQADCDVKATNIILQGLTVLVFKQGDDPIDAINHMMSFLSDVTYAPRTSASTNGKQRVVIYYNCKGEGHISKQCTKPKRKRDDLWFKDKVLLVQAQTNGQILHDEELHFLADPGIPKGQATQSVITHSAAYQADDLDAYDSDCDELNTAKIALMANLSHFGSDALAEVNNSNLDNNMLHQGVLERLSSEQSSVVNHTETGITNPIPSNRPTIVELPSEHPKVSMVNTSLQKLKRHLAGFDVVIKERTTATTITEGSWGFEHTKACFRDEIILFVKARKDLFNTFDQYLIDELTEFQNVFHQMEQAVDQHRVNTTTSTSGSQPIGSTKKDRILRTPSRSQKNKVEAHTRNVNSSLNKKICVVKSKGTVTVQQSKLNMNSDVTCDSGCSKHMTGDRSQLTNFVSKFLGTVKFRNDHVAKIMGFGDYQIGNVTILRVYYMEGLGHNLFFIGHFCDSKLEVAFRQHTCYVRNLEGVDLLTRSRGKNLYTLSLDDMMASSPICLLSKASKTKSWLWHLRLSHLRSKDEASDFIIKFIKMIQVRLKTPVRRIRIDNITEFVNQTLRECYETVGISHETYVAHSPRQNGVIERHNCTMIKAARTILEPTLHELTLATLSSGLVPNPSPSTPFVPPSRSDWDILFQLLFDELLNPPPSVDLPAPEVVAPITEVAAPEPVVLTGLPSSTTVDKDLCWIEAMQEELNKFEHLEVWELVPHPDKVMVITLKWIYKTRSNLNFPRLCCSQEHARLPNGCKDDILEWYSAGRSSKYALESLKKYGMESRDPVDTPMVEKSKLDEDTEGKFVDLTHYRGMVGTLMYLTASRPDLTFVVCMCARYQEKPTEKHLYAVKRTFRYLRRTVNRGIWYPKDSSIALTAFVDDDHAGCQDTRRSTSGSMLLLGDRLVSWSSKR</sequence>
<name>A0A6L2JXH0_TANCI</name>
<dbReference type="AlphaFoldDB" id="A0A6L2JXH0"/>